<feature type="transmembrane region" description="Helical" evidence="1">
    <location>
        <begin position="54"/>
        <end position="73"/>
    </location>
</feature>
<keyword evidence="1" id="KW-1133">Transmembrane helix</keyword>
<name>M0A177_9EURY</name>
<dbReference type="EMBL" id="AOIM01000033">
    <property type="protein sequence ID" value="ELY91118.1"/>
    <property type="molecule type" value="Genomic_DNA"/>
</dbReference>
<dbReference type="OrthoDB" id="170259at2157"/>
<accession>M0A177</accession>
<dbReference type="STRING" id="1227493.C483_10551"/>
<dbReference type="InterPro" id="IPR058328">
    <property type="entry name" value="DUF8015"/>
</dbReference>
<proteinExistence type="predicted"/>
<keyword evidence="1" id="KW-0812">Transmembrane</keyword>
<evidence type="ECO:0000313" key="3">
    <source>
        <dbReference type="Proteomes" id="UP000011519"/>
    </source>
</evidence>
<evidence type="ECO:0000256" key="1">
    <source>
        <dbReference type="SAM" id="Phobius"/>
    </source>
</evidence>
<feature type="transmembrane region" description="Helical" evidence="1">
    <location>
        <begin position="29"/>
        <end position="48"/>
    </location>
</feature>
<gene>
    <name evidence="2" type="ORF">C483_10551</name>
</gene>
<reference evidence="2 3" key="1">
    <citation type="journal article" date="2014" name="PLoS Genet.">
        <title>Phylogenetically driven sequencing of extremely halophilic archaea reveals strategies for static and dynamic osmo-response.</title>
        <authorList>
            <person name="Becker E.A."/>
            <person name="Seitzer P.M."/>
            <person name="Tritt A."/>
            <person name="Larsen D."/>
            <person name="Krusor M."/>
            <person name="Yao A.I."/>
            <person name="Wu D."/>
            <person name="Madern D."/>
            <person name="Eisen J.A."/>
            <person name="Darling A.E."/>
            <person name="Facciotti M.T."/>
        </authorList>
    </citation>
    <scope>NUCLEOTIDE SEQUENCE [LARGE SCALE GENOMIC DNA]</scope>
    <source>
        <strain evidence="2 3">JCM 10989</strain>
    </source>
</reference>
<comment type="caution">
    <text evidence="2">The sequence shown here is derived from an EMBL/GenBank/DDBJ whole genome shotgun (WGS) entry which is preliminary data.</text>
</comment>
<dbReference type="AlphaFoldDB" id="M0A177"/>
<dbReference type="PATRIC" id="fig|1227493.4.peg.2100"/>
<dbReference type="RefSeq" id="WP_006653306.1">
    <property type="nucleotide sequence ID" value="NZ_AOIM01000033.1"/>
</dbReference>
<dbReference type="Proteomes" id="UP000011519">
    <property type="component" value="Unassembled WGS sequence"/>
</dbReference>
<organism evidence="2 3">
    <name type="scientific">Natrialba hulunbeirensis JCM 10989</name>
    <dbReference type="NCBI Taxonomy" id="1227493"/>
    <lineage>
        <taxon>Archaea</taxon>
        <taxon>Methanobacteriati</taxon>
        <taxon>Methanobacteriota</taxon>
        <taxon>Stenosarchaea group</taxon>
        <taxon>Halobacteria</taxon>
        <taxon>Halobacteriales</taxon>
        <taxon>Natrialbaceae</taxon>
        <taxon>Natrialba</taxon>
    </lineage>
</organism>
<sequence length="88" mass="9194">MYEKLIGSPQQDPFDALVDVLAAVDRYDFTLAVIPVAFAVALIVATVTSVSTPQMLAVAALVGALVIADACYLNPPIRDGGRDDQGST</sequence>
<keyword evidence="1" id="KW-0472">Membrane</keyword>
<keyword evidence="3" id="KW-1185">Reference proteome</keyword>
<dbReference type="Pfam" id="PF26047">
    <property type="entry name" value="DUF8015"/>
    <property type="match status" value="1"/>
</dbReference>
<evidence type="ECO:0000313" key="2">
    <source>
        <dbReference type="EMBL" id="ELY91118.1"/>
    </source>
</evidence>
<protein>
    <submittedName>
        <fullName evidence="2">Uncharacterized protein</fullName>
    </submittedName>
</protein>